<protein>
    <submittedName>
        <fullName evidence="1">Uncharacterized protein</fullName>
    </submittedName>
</protein>
<accession>A0A2D0A672</accession>
<dbReference type="AlphaFoldDB" id="A0A2D0A672"/>
<dbReference type="Proteomes" id="UP000197587">
    <property type="component" value="Unassembled WGS sequence"/>
</dbReference>
<evidence type="ECO:0000313" key="1">
    <source>
        <dbReference type="EMBL" id="OWK97834.1"/>
    </source>
</evidence>
<gene>
    <name evidence="1" type="ORF">AP75_09345</name>
</gene>
<comment type="caution">
    <text evidence="1">The sequence shown here is derived from an EMBL/GenBank/DDBJ whole genome shotgun (WGS) entry which is preliminary data.</text>
</comment>
<sequence length="59" mass="7114">MVFHAIFKEERYCSNLYFLLINPKKISIISCLPKNNLNIFEQQLKFLPLQLKFIEDYGF</sequence>
<proteinExistence type="predicted"/>
<keyword evidence="2" id="KW-1185">Reference proteome</keyword>
<organism evidence="1 2">
    <name type="scientific">Kaistella haifensis DSM 19056</name>
    <dbReference type="NCBI Taxonomy" id="1450526"/>
    <lineage>
        <taxon>Bacteria</taxon>
        <taxon>Pseudomonadati</taxon>
        <taxon>Bacteroidota</taxon>
        <taxon>Flavobacteriia</taxon>
        <taxon>Flavobacteriales</taxon>
        <taxon>Weeksellaceae</taxon>
        <taxon>Chryseobacterium group</taxon>
        <taxon>Kaistella</taxon>
    </lineage>
</organism>
<dbReference type="EMBL" id="JASZ02000019">
    <property type="protein sequence ID" value="OWK97834.1"/>
    <property type="molecule type" value="Genomic_DNA"/>
</dbReference>
<reference evidence="1 2" key="1">
    <citation type="submission" date="2017-05" db="EMBL/GenBank/DDBJ databases">
        <title>Genome of Chryseobacterium haifense.</title>
        <authorList>
            <person name="Newman J.D."/>
        </authorList>
    </citation>
    <scope>NUCLEOTIDE SEQUENCE [LARGE SCALE GENOMIC DNA]</scope>
    <source>
        <strain evidence="1 2">DSM 19056</strain>
    </source>
</reference>
<evidence type="ECO:0000313" key="2">
    <source>
        <dbReference type="Proteomes" id="UP000197587"/>
    </source>
</evidence>
<name>A0A2D0A672_9FLAO</name>